<dbReference type="Gene3D" id="3.40.50.300">
    <property type="entry name" value="P-loop containing nucleotide triphosphate hydrolases"/>
    <property type="match status" value="1"/>
</dbReference>
<dbReference type="Proteomes" id="UP000190814">
    <property type="component" value="Unassembled WGS sequence"/>
</dbReference>
<evidence type="ECO:0000313" key="4">
    <source>
        <dbReference type="EMBL" id="SKA72085.1"/>
    </source>
</evidence>
<dbReference type="RefSeq" id="WP_078767113.1">
    <property type="nucleotide sequence ID" value="NZ_FUXZ01000017.1"/>
</dbReference>
<keyword evidence="5" id="KW-1185">Reference proteome</keyword>
<feature type="domain" description="ABC transporter" evidence="3">
    <location>
        <begin position="2"/>
        <end position="223"/>
    </location>
</feature>
<dbReference type="PROSITE" id="PS00211">
    <property type="entry name" value="ABC_TRANSPORTER_1"/>
    <property type="match status" value="1"/>
</dbReference>
<dbReference type="AlphaFoldDB" id="A0A1T4W4X6"/>
<dbReference type="InterPro" id="IPR003593">
    <property type="entry name" value="AAA+_ATPase"/>
</dbReference>
<dbReference type="PANTHER" id="PTHR42798">
    <property type="entry name" value="LIPOPROTEIN-RELEASING SYSTEM ATP-BINDING PROTEIN LOLD"/>
    <property type="match status" value="1"/>
</dbReference>
<evidence type="ECO:0000313" key="5">
    <source>
        <dbReference type="Proteomes" id="UP000190814"/>
    </source>
</evidence>
<dbReference type="SUPFAM" id="SSF52540">
    <property type="entry name" value="P-loop containing nucleoside triphosphate hydrolases"/>
    <property type="match status" value="1"/>
</dbReference>
<evidence type="ECO:0000256" key="2">
    <source>
        <dbReference type="ARBA" id="ARBA00022840"/>
    </source>
</evidence>
<proteinExistence type="predicted"/>
<dbReference type="InterPro" id="IPR003439">
    <property type="entry name" value="ABC_transporter-like_ATP-bd"/>
</dbReference>
<dbReference type="InterPro" id="IPR027417">
    <property type="entry name" value="P-loop_NTPase"/>
</dbReference>
<keyword evidence="2 4" id="KW-0067">ATP-binding</keyword>
<dbReference type="GO" id="GO:0005524">
    <property type="term" value="F:ATP binding"/>
    <property type="evidence" value="ECO:0007669"/>
    <property type="project" value="UniProtKB-KW"/>
</dbReference>
<dbReference type="Pfam" id="PF00005">
    <property type="entry name" value="ABC_tran"/>
    <property type="match status" value="1"/>
</dbReference>
<organism evidence="4 5">
    <name type="scientific">Eubacterium uniforme</name>
    <dbReference type="NCBI Taxonomy" id="39495"/>
    <lineage>
        <taxon>Bacteria</taxon>
        <taxon>Bacillati</taxon>
        <taxon>Bacillota</taxon>
        <taxon>Clostridia</taxon>
        <taxon>Eubacteriales</taxon>
        <taxon>Eubacteriaceae</taxon>
        <taxon>Eubacterium</taxon>
    </lineage>
</organism>
<dbReference type="PANTHER" id="PTHR42798:SF2">
    <property type="entry name" value="ABC TRANSPORTER ATP-BINDING PROTEIN MG467-RELATED"/>
    <property type="match status" value="1"/>
</dbReference>
<dbReference type="GO" id="GO:0016887">
    <property type="term" value="F:ATP hydrolysis activity"/>
    <property type="evidence" value="ECO:0007669"/>
    <property type="project" value="InterPro"/>
</dbReference>
<reference evidence="4" key="1">
    <citation type="submission" date="2017-02" db="EMBL/GenBank/DDBJ databases">
        <authorList>
            <person name="Peterson S.W."/>
        </authorList>
    </citation>
    <scope>NUCLEOTIDE SEQUENCE [LARGE SCALE GENOMIC DNA]</scope>
    <source>
        <strain evidence="4">ATCC 35992</strain>
    </source>
</reference>
<dbReference type="SMART" id="SM00382">
    <property type="entry name" value="AAA"/>
    <property type="match status" value="1"/>
</dbReference>
<sequence>MFEFKDATMIYDMDKDDMVYAMKKINLKLPDTGLVGIIGPSGSGKSTLMYTMSTLKKLTEGDILYNGVSIVDINDNKRQHLRRDEFGFVFQRHYLVPYMTAVDNAVLATNASVSESKKKAKKLLLEIGLKEKELNKRPAKLSGGQRQRVAIARAMMNDPKVLFADEPTASLDHENAFLVMKRLKEYSKDRLVIVITHDISIIKDANMIVEIWDGEVSNVKENA</sequence>
<gene>
    <name evidence="4" type="ORF">SAMN02745111_02290</name>
</gene>
<protein>
    <submittedName>
        <fullName evidence="4">Putative ABC transport system ATP-binding protein</fullName>
    </submittedName>
</protein>
<name>A0A1T4W4X6_9FIRM</name>
<accession>A0A1T4W4X6</accession>
<evidence type="ECO:0000256" key="1">
    <source>
        <dbReference type="ARBA" id="ARBA00022741"/>
    </source>
</evidence>
<dbReference type="STRING" id="39495.SAMN02745111_02290"/>
<evidence type="ECO:0000259" key="3">
    <source>
        <dbReference type="PROSITE" id="PS50893"/>
    </source>
</evidence>
<dbReference type="PROSITE" id="PS50893">
    <property type="entry name" value="ABC_TRANSPORTER_2"/>
    <property type="match status" value="1"/>
</dbReference>
<dbReference type="InterPro" id="IPR017871">
    <property type="entry name" value="ABC_transporter-like_CS"/>
</dbReference>
<keyword evidence="1" id="KW-0547">Nucleotide-binding</keyword>
<dbReference type="OrthoDB" id="9791546at2"/>
<dbReference type="EMBL" id="FUXZ01000017">
    <property type="protein sequence ID" value="SKA72085.1"/>
    <property type="molecule type" value="Genomic_DNA"/>
</dbReference>